<evidence type="ECO:0000256" key="4">
    <source>
        <dbReference type="ARBA" id="ARBA00022516"/>
    </source>
</evidence>
<dbReference type="PANTHER" id="PTHR30561:SF9">
    <property type="entry name" value="4-AMINO-4-DEOXY-L-ARABINOSE-PHOSPHOUNDECAPRENOL FLIPPASE SUBUNIT ARNF-RELATED"/>
    <property type="match status" value="1"/>
</dbReference>
<feature type="transmembrane region" description="Helical" evidence="13">
    <location>
        <begin position="28"/>
        <end position="45"/>
    </location>
</feature>
<feature type="transmembrane region" description="Helical" evidence="13">
    <location>
        <begin position="57"/>
        <end position="78"/>
    </location>
</feature>
<keyword evidence="9 13" id="KW-1133">Transmembrane helix</keyword>
<keyword evidence="3" id="KW-1003">Cell membrane</keyword>
<dbReference type="InterPro" id="IPR000620">
    <property type="entry name" value="EamA_dom"/>
</dbReference>
<sequence>MVLVLCSGLAHAIWNFLAKKNEDKAAFLWIILVPSNAVLLVYACLEISRVGLPWKGIVLAILSMGIQALYAILLTQTYKQGDLSQVYPIMRGTSTVLTPVLGVIFLSESLHAMGWLGIISMIFGFIVMSGWFPGVQSAGLRFKPVFLAISVGLCTTGYTLIDKLFLHYLSPLSLLGIANIGFMLGITRSVMPFERIRRSWQKYRTVLLIGAILSPGSYLLFLYAMNQAPVSNIAPMREVGIVFGTILGLTLLKERHVGRRLVASIFIVCGIWVIAAFGSG</sequence>
<keyword evidence="4" id="KW-0444">Lipid biosynthesis</keyword>
<dbReference type="GO" id="GO:0022857">
    <property type="term" value="F:transmembrane transporter activity"/>
    <property type="evidence" value="ECO:0007669"/>
    <property type="project" value="InterPro"/>
</dbReference>
<comment type="similarity">
    <text evidence="2">Belongs to the EamA transporter family.</text>
</comment>
<keyword evidence="7 12" id="KW-0812">Transmembrane</keyword>
<feature type="transmembrane region" description="Helical" evidence="13">
    <location>
        <begin position="206"/>
        <end position="224"/>
    </location>
</feature>
<dbReference type="SUPFAM" id="SSF103481">
    <property type="entry name" value="Multidrug resistance efflux transporter EmrE"/>
    <property type="match status" value="2"/>
</dbReference>
<keyword evidence="11 13" id="KW-0472">Membrane</keyword>
<organism evidence="15 16">
    <name type="scientific">Cohnella zeiphila</name>
    <dbReference type="NCBI Taxonomy" id="2761120"/>
    <lineage>
        <taxon>Bacteria</taxon>
        <taxon>Bacillati</taxon>
        <taxon>Bacillota</taxon>
        <taxon>Bacilli</taxon>
        <taxon>Bacillales</taxon>
        <taxon>Paenibacillaceae</taxon>
        <taxon>Cohnella</taxon>
    </lineage>
</organism>
<dbReference type="EMBL" id="JACJVO010000025">
    <property type="protein sequence ID" value="MBB6733268.1"/>
    <property type="molecule type" value="Genomic_DNA"/>
</dbReference>
<dbReference type="Pfam" id="PF00893">
    <property type="entry name" value="Multi_Drug_Res"/>
    <property type="match status" value="1"/>
</dbReference>
<comment type="caution">
    <text evidence="15">The sequence shown here is derived from an EMBL/GenBank/DDBJ whole genome shotgun (WGS) entry which is preliminary data.</text>
</comment>
<keyword evidence="16" id="KW-1185">Reference proteome</keyword>
<dbReference type="GO" id="GO:0009103">
    <property type="term" value="P:lipopolysaccharide biosynthetic process"/>
    <property type="evidence" value="ECO:0007669"/>
    <property type="project" value="UniProtKB-KW"/>
</dbReference>
<keyword evidence="5" id="KW-0997">Cell inner membrane</keyword>
<evidence type="ECO:0000256" key="11">
    <source>
        <dbReference type="ARBA" id="ARBA00023136"/>
    </source>
</evidence>
<dbReference type="AlphaFoldDB" id="A0A7X0VYT4"/>
<gene>
    <name evidence="15" type="ORF">H7C18_20305</name>
</gene>
<keyword evidence="8" id="KW-0448">Lipopolysaccharide biosynthesis</keyword>
<evidence type="ECO:0000256" key="1">
    <source>
        <dbReference type="ARBA" id="ARBA00004651"/>
    </source>
</evidence>
<reference evidence="15 16" key="1">
    <citation type="submission" date="2020-08" db="EMBL/GenBank/DDBJ databases">
        <title>Cohnella phylogeny.</title>
        <authorList>
            <person name="Dunlap C."/>
        </authorList>
    </citation>
    <scope>NUCLEOTIDE SEQUENCE [LARGE SCALE GENOMIC DNA]</scope>
    <source>
        <strain evidence="15 16">CBP 2801</strain>
    </source>
</reference>
<evidence type="ECO:0000256" key="8">
    <source>
        <dbReference type="ARBA" id="ARBA00022985"/>
    </source>
</evidence>
<protein>
    <submittedName>
        <fullName evidence="15">EamA family transporter</fullName>
    </submittedName>
</protein>
<dbReference type="Proteomes" id="UP000564644">
    <property type="component" value="Unassembled WGS sequence"/>
</dbReference>
<dbReference type="InterPro" id="IPR045324">
    <property type="entry name" value="Small_multidrug_res"/>
</dbReference>
<feature type="transmembrane region" description="Helical" evidence="13">
    <location>
        <begin position="261"/>
        <end position="279"/>
    </location>
</feature>
<feature type="transmembrane region" description="Helical" evidence="13">
    <location>
        <begin position="236"/>
        <end position="252"/>
    </location>
</feature>
<evidence type="ECO:0000256" key="5">
    <source>
        <dbReference type="ARBA" id="ARBA00022519"/>
    </source>
</evidence>
<keyword evidence="6" id="KW-0441">Lipid A biosynthesis</keyword>
<dbReference type="InterPro" id="IPR000390">
    <property type="entry name" value="Small_drug/metabolite_transptr"/>
</dbReference>
<evidence type="ECO:0000313" key="16">
    <source>
        <dbReference type="Proteomes" id="UP000564644"/>
    </source>
</evidence>
<name>A0A7X0VYT4_9BACL</name>
<evidence type="ECO:0000256" key="9">
    <source>
        <dbReference type="ARBA" id="ARBA00022989"/>
    </source>
</evidence>
<comment type="subcellular location">
    <subcellularLocation>
        <location evidence="1 12">Cell membrane</location>
        <topology evidence="1 12">Multi-pass membrane protein</topology>
    </subcellularLocation>
</comment>
<dbReference type="Pfam" id="PF00892">
    <property type="entry name" value="EamA"/>
    <property type="match status" value="1"/>
</dbReference>
<dbReference type="GO" id="GO:0005886">
    <property type="term" value="C:plasma membrane"/>
    <property type="evidence" value="ECO:0007669"/>
    <property type="project" value="UniProtKB-SubCell"/>
</dbReference>
<evidence type="ECO:0000313" key="15">
    <source>
        <dbReference type="EMBL" id="MBB6733268.1"/>
    </source>
</evidence>
<dbReference type="InterPro" id="IPR037185">
    <property type="entry name" value="EmrE-like"/>
</dbReference>
<accession>A0A7X0VYT4</accession>
<comment type="similarity">
    <text evidence="12">Belongs to the drug/metabolite transporter (DMT) superfamily. Small multidrug resistance (SMR) (TC 2.A.7.1) family.</text>
</comment>
<feature type="domain" description="EamA" evidence="14">
    <location>
        <begin position="144"/>
        <end position="274"/>
    </location>
</feature>
<evidence type="ECO:0000259" key="14">
    <source>
        <dbReference type="Pfam" id="PF00892"/>
    </source>
</evidence>
<evidence type="ECO:0000256" key="10">
    <source>
        <dbReference type="ARBA" id="ARBA00023098"/>
    </source>
</evidence>
<dbReference type="PANTHER" id="PTHR30561">
    <property type="entry name" value="SMR FAMILY PROTON-DEPENDENT DRUG EFFLUX TRANSPORTER SUGE"/>
    <property type="match status" value="1"/>
</dbReference>
<dbReference type="Gene3D" id="1.10.3730.20">
    <property type="match status" value="2"/>
</dbReference>
<keyword evidence="10" id="KW-0443">Lipid metabolism</keyword>
<proteinExistence type="inferred from homology"/>
<feature type="transmembrane region" description="Helical" evidence="13">
    <location>
        <begin position="167"/>
        <end position="186"/>
    </location>
</feature>
<evidence type="ECO:0000256" key="2">
    <source>
        <dbReference type="ARBA" id="ARBA00007362"/>
    </source>
</evidence>
<evidence type="ECO:0000256" key="6">
    <source>
        <dbReference type="ARBA" id="ARBA00022556"/>
    </source>
</evidence>
<evidence type="ECO:0000256" key="7">
    <source>
        <dbReference type="ARBA" id="ARBA00022692"/>
    </source>
</evidence>
<evidence type="ECO:0000256" key="3">
    <source>
        <dbReference type="ARBA" id="ARBA00022475"/>
    </source>
</evidence>
<feature type="transmembrane region" description="Helical" evidence="13">
    <location>
        <begin position="112"/>
        <end position="132"/>
    </location>
</feature>
<evidence type="ECO:0000256" key="13">
    <source>
        <dbReference type="SAM" id="Phobius"/>
    </source>
</evidence>
<evidence type="ECO:0000256" key="12">
    <source>
        <dbReference type="RuleBase" id="RU003942"/>
    </source>
</evidence>